<comment type="caution">
    <text evidence="1">The sequence shown here is derived from an EMBL/GenBank/DDBJ whole genome shotgun (WGS) entry which is preliminary data.</text>
</comment>
<proteinExistence type="predicted"/>
<dbReference type="EMBL" id="WOCA01000010">
    <property type="protein sequence ID" value="MUK89281.1"/>
    <property type="molecule type" value="Genomic_DNA"/>
</dbReference>
<protein>
    <submittedName>
        <fullName evidence="1">Uncharacterized protein</fullName>
    </submittedName>
</protein>
<sequence length="108" mass="12397">MDRDTHQFIYVTPFLEEVKRVKHSVTSRESFEPLARNGETKLDDVHKLLGEGKDICTTHALFQMATAETLELIRVNNYTLIFDEVLNIIVQVPLRKSDLTLLLEAEAI</sequence>
<gene>
    <name evidence="1" type="ORF">GMD78_12955</name>
</gene>
<accession>A0A6N8FJ62</accession>
<dbReference type="AlphaFoldDB" id="A0A6N8FJ62"/>
<name>A0A6N8FJ62_9BACI</name>
<reference evidence="1 2" key="1">
    <citation type="submission" date="2019-11" db="EMBL/GenBank/DDBJ databases">
        <authorList>
            <person name="Li X."/>
        </authorList>
    </citation>
    <scope>NUCLEOTIDE SEQUENCE [LARGE SCALE GENOMIC DNA]</scope>
    <source>
        <strain evidence="1 2">L9</strain>
    </source>
</reference>
<evidence type="ECO:0000313" key="2">
    <source>
        <dbReference type="Proteomes" id="UP000469125"/>
    </source>
</evidence>
<keyword evidence="2" id="KW-1185">Reference proteome</keyword>
<dbReference type="RefSeq" id="WP_155669255.1">
    <property type="nucleotide sequence ID" value="NZ_WOCA01000010.1"/>
</dbReference>
<dbReference type="Proteomes" id="UP000469125">
    <property type="component" value="Unassembled WGS sequence"/>
</dbReference>
<organism evidence="1 2">
    <name type="scientific">Ornithinibacillus caprae</name>
    <dbReference type="NCBI Taxonomy" id="2678566"/>
    <lineage>
        <taxon>Bacteria</taxon>
        <taxon>Bacillati</taxon>
        <taxon>Bacillota</taxon>
        <taxon>Bacilli</taxon>
        <taxon>Bacillales</taxon>
        <taxon>Bacillaceae</taxon>
        <taxon>Ornithinibacillus</taxon>
    </lineage>
</organism>
<evidence type="ECO:0000313" key="1">
    <source>
        <dbReference type="EMBL" id="MUK89281.1"/>
    </source>
</evidence>